<comment type="caution">
    <text evidence="1">The sequence shown here is derived from an EMBL/GenBank/DDBJ whole genome shotgun (WGS) entry which is preliminary data.</text>
</comment>
<protein>
    <submittedName>
        <fullName evidence="1">Uncharacterized protein</fullName>
    </submittedName>
</protein>
<gene>
    <name evidence="1" type="ORF">OUZ56_015106</name>
</gene>
<reference evidence="1 2" key="1">
    <citation type="journal article" date="2023" name="Nucleic Acids Res.">
        <title>The hologenome of Daphnia magna reveals possible DNA methylation and microbiome-mediated evolution of the host genome.</title>
        <authorList>
            <person name="Chaturvedi A."/>
            <person name="Li X."/>
            <person name="Dhandapani V."/>
            <person name="Marshall H."/>
            <person name="Kissane S."/>
            <person name="Cuenca-Cambronero M."/>
            <person name="Asole G."/>
            <person name="Calvet F."/>
            <person name="Ruiz-Romero M."/>
            <person name="Marangio P."/>
            <person name="Guigo R."/>
            <person name="Rago D."/>
            <person name="Mirbahai L."/>
            <person name="Eastwood N."/>
            <person name="Colbourne J.K."/>
            <person name="Zhou J."/>
            <person name="Mallon E."/>
            <person name="Orsini L."/>
        </authorList>
    </citation>
    <scope>NUCLEOTIDE SEQUENCE [LARGE SCALE GENOMIC DNA]</scope>
    <source>
        <strain evidence="1">LRV0_1</strain>
    </source>
</reference>
<dbReference type="Proteomes" id="UP001234178">
    <property type="component" value="Unassembled WGS sequence"/>
</dbReference>
<evidence type="ECO:0000313" key="1">
    <source>
        <dbReference type="EMBL" id="KAK4026082.1"/>
    </source>
</evidence>
<keyword evidence="2" id="KW-1185">Reference proteome</keyword>
<organism evidence="1 2">
    <name type="scientific">Daphnia magna</name>
    <dbReference type="NCBI Taxonomy" id="35525"/>
    <lineage>
        <taxon>Eukaryota</taxon>
        <taxon>Metazoa</taxon>
        <taxon>Ecdysozoa</taxon>
        <taxon>Arthropoda</taxon>
        <taxon>Crustacea</taxon>
        <taxon>Branchiopoda</taxon>
        <taxon>Diplostraca</taxon>
        <taxon>Cladocera</taxon>
        <taxon>Anomopoda</taxon>
        <taxon>Daphniidae</taxon>
        <taxon>Daphnia</taxon>
    </lineage>
</organism>
<proteinExistence type="predicted"/>
<dbReference type="EMBL" id="JAOYFB010000038">
    <property type="protein sequence ID" value="KAK4026082.1"/>
    <property type="molecule type" value="Genomic_DNA"/>
</dbReference>
<evidence type="ECO:0000313" key="2">
    <source>
        <dbReference type="Proteomes" id="UP001234178"/>
    </source>
</evidence>
<accession>A0ABR0ALT2</accession>
<sequence>MIQDGVCDCVSNFPCHQLGKLLNHKIVSSPVRGYNSTHQSTHKLQRYHLIRNVIPTLGLRAFVFVSTQTTVQTISAFLSIRLHALSNSINSEQLCSKPTSGFRSCCFLPSPSPHRCPQSIYP</sequence>
<name>A0ABR0ALT2_9CRUS</name>